<dbReference type="KEGG" id="tpla:ElP_68830"/>
<name>A0A518HDL6_9BACT</name>
<proteinExistence type="predicted"/>
<sequence>MMTEIPDNPALLLPPVASYVSSIAEAVGDVPHAGAADRLAGWIASNLRPGEPLEVVVVCTGNSRRSILGATMGNVASAHFGLPEVRFSSGGTDPSAFNTRTVDALRAVGIEVSPTGDLAPPGPDGGPNPVYRIRWGAEGDPAAEAIEFSKRYDDPSNPRSGFAALMVCDEADASCPVVTGASLRLSIPFADPKEADDTPEEASRYAERRDDLARLMARALSRAKERLNR</sequence>
<dbReference type="SUPFAM" id="SSF52788">
    <property type="entry name" value="Phosphotyrosine protein phosphatases I"/>
    <property type="match status" value="1"/>
</dbReference>
<dbReference type="InterPro" id="IPR036196">
    <property type="entry name" value="Ptyr_pPase_sf"/>
</dbReference>
<feature type="region of interest" description="Disordered" evidence="1">
    <location>
        <begin position="189"/>
        <end position="209"/>
    </location>
</feature>
<dbReference type="Gene3D" id="3.40.50.2300">
    <property type="match status" value="1"/>
</dbReference>
<dbReference type="Proteomes" id="UP000317835">
    <property type="component" value="Chromosome"/>
</dbReference>
<dbReference type="PANTHER" id="PTHR43428:SF1">
    <property type="entry name" value="ARSENATE REDUCTASE"/>
    <property type="match status" value="1"/>
</dbReference>
<evidence type="ECO:0000313" key="3">
    <source>
        <dbReference type="Proteomes" id="UP000317835"/>
    </source>
</evidence>
<dbReference type="OrthoDB" id="9784339at2"/>
<protein>
    <submittedName>
        <fullName evidence="2">Protein ArsC</fullName>
        <ecNumber evidence="2">3.1.3.48</ecNumber>
    </submittedName>
</protein>
<reference evidence="2 3" key="1">
    <citation type="submission" date="2019-02" db="EMBL/GenBank/DDBJ databases">
        <title>Deep-cultivation of Planctomycetes and their phenomic and genomic characterization uncovers novel biology.</title>
        <authorList>
            <person name="Wiegand S."/>
            <person name="Jogler M."/>
            <person name="Boedeker C."/>
            <person name="Pinto D."/>
            <person name="Vollmers J."/>
            <person name="Rivas-Marin E."/>
            <person name="Kohn T."/>
            <person name="Peeters S.H."/>
            <person name="Heuer A."/>
            <person name="Rast P."/>
            <person name="Oberbeckmann S."/>
            <person name="Bunk B."/>
            <person name="Jeske O."/>
            <person name="Meyerdierks A."/>
            <person name="Storesund J.E."/>
            <person name="Kallscheuer N."/>
            <person name="Luecker S."/>
            <person name="Lage O.M."/>
            <person name="Pohl T."/>
            <person name="Merkel B.J."/>
            <person name="Hornburger P."/>
            <person name="Mueller R.-W."/>
            <person name="Bruemmer F."/>
            <person name="Labrenz M."/>
            <person name="Spormann A.M."/>
            <person name="Op den Camp H."/>
            <person name="Overmann J."/>
            <person name="Amann R."/>
            <person name="Jetten M.S.M."/>
            <person name="Mascher T."/>
            <person name="Medema M.H."/>
            <person name="Devos D.P."/>
            <person name="Kaster A.-K."/>
            <person name="Ovreas L."/>
            <person name="Rohde M."/>
            <person name="Galperin M.Y."/>
            <person name="Jogler C."/>
        </authorList>
    </citation>
    <scope>NUCLEOTIDE SEQUENCE [LARGE SCALE GENOMIC DNA]</scope>
    <source>
        <strain evidence="2 3">ElP</strain>
    </source>
</reference>
<dbReference type="AlphaFoldDB" id="A0A518HDL6"/>
<accession>A0A518HDL6</accession>
<feature type="compositionally biased region" description="Basic and acidic residues" evidence="1">
    <location>
        <begin position="191"/>
        <end position="209"/>
    </location>
</feature>
<keyword evidence="3" id="KW-1185">Reference proteome</keyword>
<evidence type="ECO:0000313" key="2">
    <source>
        <dbReference type="EMBL" id="QDV38923.1"/>
    </source>
</evidence>
<dbReference type="RefSeq" id="WP_145277800.1">
    <property type="nucleotide sequence ID" value="NZ_CP036426.1"/>
</dbReference>
<organism evidence="2 3">
    <name type="scientific">Tautonia plasticadhaerens</name>
    <dbReference type="NCBI Taxonomy" id="2527974"/>
    <lineage>
        <taxon>Bacteria</taxon>
        <taxon>Pseudomonadati</taxon>
        <taxon>Planctomycetota</taxon>
        <taxon>Planctomycetia</taxon>
        <taxon>Isosphaerales</taxon>
        <taxon>Isosphaeraceae</taxon>
        <taxon>Tautonia</taxon>
    </lineage>
</organism>
<dbReference type="EMBL" id="CP036426">
    <property type="protein sequence ID" value="QDV38923.1"/>
    <property type="molecule type" value="Genomic_DNA"/>
</dbReference>
<keyword evidence="2" id="KW-0378">Hydrolase</keyword>
<dbReference type="EC" id="3.1.3.48" evidence="2"/>
<dbReference type="GO" id="GO:0004725">
    <property type="term" value="F:protein tyrosine phosphatase activity"/>
    <property type="evidence" value="ECO:0007669"/>
    <property type="project" value="UniProtKB-EC"/>
</dbReference>
<evidence type="ECO:0000256" key="1">
    <source>
        <dbReference type="SAM" id="MobiDB-lite"/>
    </source>
</evidence>
<dbReference type="PANTHER" id="PTHR43428">
    <property type="entry name" value="ARSENATE REDUCTASE"/>
    <property type="match status" value="1"/>
</dbReference>
<gene>
    <name evidence="2" type="primary">arsC</name>
    <name evidence="2" type="ORF">ElP_68830</name>
</gene>